<dbReference type="EMBL" id="CM016552">
    <property type="protein sequence ID" value="TKW41034.1"/>
    <property type="molecule type" value="Genomic_DNA"/>
</dbReference>
<evidence type="ECO:0000313" key="1">
    <source>
        <dbReference type="EMBL" id="TKW41034.1"/>
    </source>
</evidence>
<accession>A0A4U6WG62</accession>
<organism evidence="1 2">
    <name type="scientific">Setaria viridis</name>
    <name type="common">Green bristlegrass</name>
    <name type="synonym">Setaria italica subsp. viridis</name>
    <dbReference type="NCBI Taxonomy" id="4556"/>
    <lineage>
        <taxon>Eukaryota</taxon>
        <taxon>Viridiplantae</taxon>
        <taxon>Streptophyta</taxon>
        <taxon>Embryophyta</taxon>
        <taxon>Tracheophyta</taxon>
        <taxon>Spermatophyta</taxon>
        <taxon>Magnoliopsida</taxon>
        <taxon>Liliopsida</taxon>
        <taxon>Poales</taxon>
        <taxon>Poaceae</taxon>
        <taxon>PACMAD clade</taxon>
        <taxon>Panicoideae</taxon>
        <taxon>Panicodae</taxon>
        <taxon>Paniceae</taxon>
        <taxon>Cenchrinae</taxon>
        <taxon>Setaria</taxon>
    </lineage>
</organism>
<dbReference type="Proteomes" id="UP000298652">
    <property type="component" value="Chromosome 1"/>
</dbReference>
<dbReference type="AlphaFoldDB" id="A0A4U6WG62"/>
<keyword evidence="2" id="KW-1185">Reference proteome</keyword>
<dbReference type="Gramene" id="TKW41034">
    <property type="protein sequence ID" value="TKW41034"/>
    <property type="gene ID" value="SEVIR_1G287300v2"/>
</dbReference>
<dbReference type="OMA" id="CASCQVA"/>
<protein>
    <submittedName>
        <fullName evidence="1">Uncharacterized protein</fullName>
    </submittedName>
</protein>
<evidence type="ECO:0000313" key="2">
    <source>
        <dbReference type="Proteomes" id="UP000298652"/>
    </source>
</evidence>
<sequence length="197" mass="22427">MCTQAFYSRCCYWHHDILVPTPSSVSVWRPPGRPTFPKHYPNGQPIEDDIVKHIVAHDFATSADRDAYCVNCVCAFSTGICNHHHQRCGRDSIVRRIEEHDGRHYTSAARATRSGDPVGEDCGELMLQPLLRRKKGTCVQCGGPVPHPLWSRCSPTCAADHDREVAQRRKGRDARRTARQMDKLLLFRKKDDQATHR</sequence>
<reference evidence="1" key="1">
    <citation type="submission" date="2019-03" db="EMBL/GenBank/DDBJ databases">
        <title>WGS assembly of Setaria viridis.</title>
        <authorList>
            <person name="Huang P."/>
            <person name="Jenkins J."/>
            <person name="Grimwood J."/>
            <person name="Barry K."/>
            <person name="Healey A."/>
            <person name="Mamidi S."/>
            <person name="Sreedasyam A."/>
            <person name="Shu S."/>
            <person name="Feldman M."/>
            <person name="Wu J."/>
            <person name="Yu Y."/>
            <person name="Chen C."/>
            <person name="Johnson J."/>
            <person name="Rokhsar D."/>
            <person name="Baxter I."/>
            <person name="Schmutz J."/>
            <person name="Brutnell T."/>
            <person name="Kellogg E."/>
        </authorList>
    </citation>
    <scope>NUCLEOTIDE SEQUENCE [LARGE SCALE GENOMIC DNA]</scope>
</reference>
<name>A0A4U6WG62_SETVI</name>
<gene>
    <name evidence="1" type="ORF">SEVIR_1G287300v2</name>
</gene>
<proteinExistence type="predicted"/>